<sequence length="63" mass="6821">MSAADSRIRKIEAQLQRVIAGLVARDVKDPRVGHVTITAVRLATDLGLARVYFVPFAAENSAD</sequence>
<reference evidence="1" key="2">
    <citation type="journal article" date="2014" name="ISME J.">
        <title>Microbial stratification in low pH oxic and suboxic macroscopic growths along an acid mine drainage.</title>
        <authorList>
            <person name="Mendez-Garcia C."/>
            <person name="Mesa V."/>
            <person name="Sprenger R.R."/>
            <person name="Richter M."/>
            <person name="Diez M.S."/>
            <person name="Solano J."/>
            <person name="Bargiela R."/>
            <person name="Golyshina O.V."/>
            <person name="Manteca A."/>
            <person name="Ramos J.L."/>
            <person name="Gallego J.R."/>
            <person name="Llorente I."/>
            <person name="Martins Dos Santos V.A."/>
            <person name="Jensen O.N."/>
            <person name="Pelaez A.I."/>
            <person name="Sanchez J."/>
            <person name="Ferrer M."/>
        </authorList>
    </citation>
    <scope>NUCLEOTIDE SEQUENCE</scope>
</reference>
<dbReference type="SUPFAM" id="SSF89919">
    <property type="entry name" value="Ribosome-binding factor A, RbfA"/>
    <property type="match status" value="1"/>
</dbReference>
<dbReference type="InterPro" id="IPR023799">
    <property type="entry name" value="RbfA_dom_sf"/>
</dbReference>
<accession>T1BFC5</accession>
<dbReference type="AlphaFoldDB" id="T1BFC5"/>
<dbReference type="Gene3D" id="3.30.300.20">
    <property type="match status" value="1"/>
</dbReference>
<dbReference type="InterPro" id="IPR015946">
    <property type="entry name" value="KH_dom-like_a/b"/>
</dbReference>
<dbReference type="Pfam" id="PF02033">
    <property type="entry name" value="RBFA"/>
    <property type="match status" value="1"/>
</dbReference>
<evidence type="ECO:0000313" key="1">
    <source>
        <dbReference type="EMBL" id="EQD52855.1"/>
    </source>
</evidence>
<feature type="non-terminal residue" evidence="1">
    <location>
        <position position="63"/>
    </location>
</feature>
<dbReference type="EMBL" id="AUZY01006889">
    <property type="protein sequence ID" value="EQD52855.1"/>
    <property type="molecule type" value="Genomic_DNA"/>
</dbReference>
<gene>
    <name evidence="1" type="ORF">B1B_10516</name>
</gene>
<reference evidence="1" key="1">
    <citation type="submission" date="2013-08" db="EMBL/GenBank/DDBJ databases">
        <authorList>
            <person name="Mendez C."/>
            <person name="Richter M."/>
            <person name="Ferrer M."/>
            <person name="Sanchez J."/>
        </authorList>
    </citation>
    <scope>NUCLEOTIDE SEQUENCE</scope>
</reference>
<comment type="caution">
    <text evidence="1">The sequence shown here is derived from an EMBL/GenBank/DDBJ whole genome shotgun (WGS) entry which is preliminary data.</text>
</comment>
<dbReference type="GO" id="GO:0006364">
    <property type="term" value="P:rRNA processing"/>
    <property type="evidence" value="ECO:0007669"/>
    <property type="project" value="InterPro"/>
</dbReference>
<organism evidence="1">
    <name type="scientific">mine drainage metagenome</name>
    <dbReference type="NCBI Taxonomy" id="410659"/>
    <lineage>
        <taxon>unclassified sequences</taxon>
        <taxon>metagenomes</taxon>
        <taxon>ecological metagenomes</taxon>
    </lineage>
</organism>
<protein>
    <submittedName>
        <fullName evidence="1">Ribosome-binding factor A</fullName>
    </submittedName>
</protein>
<proteinExistence type="predicted"/>
<dbReference type="InterPro" id="IPR000238">
    <property type="entry name" value="RbfA"/>
</dbReference>
<name>T1BFC5_9ZZZZ</name>